<keyword evidence="4" id="KW-0507">mRNA processing</keyword>
<dbReference type="CDD" id="cd02801">
    <property type="entry name" value="DUS_like_FMN"/>
    <property type="match status" value="1"/>
</dbReference>
<comment type="catalytic activity">
    <reaction evidence="16">
        <text>5,6-dihydrouridine(17) in tRNA + NADP(+) = uridine(17) in tRNA + NADPH + H(+)</text>
        <dbReference type="Rhea" id="RHEA:53368"/>
        <dbReference type="Rhea" id="RHEA-COMP:13541"/>
        <dbReference type="Rhea" id="RHEA-COMP:13542"/>
        <dbReference type="ChEBI" id="CHEBI:15378"/>
        <dbReference type="ChEBI" id="CHEBI:57783"/>
        <dbReference type="ChEBI" id="CHEBI:58349"/>
        <dbReference type="ChEBI" id="CHEBI:65315"/>
        <dbReference type="ChEBI" id="CHEBI:74443"/>
        <dbReference type="EC" id="1.3.1.88"/>
    </reaction>
    <physiologicalReaction direction="right-to-left" evidence="16">
        <dbReference type="Rhea" id="RHEA:53370"/>
    </physiologicalReaction>
</comment>
<evidence type="ECO:0000256" key="11">
    <source>
        <dbReference type="ARBA" id="ARBA00047287"/>
    </source>
</evidence>
<gene>
    <name evidence="18" type="ORF">MVES_000494</name>
</gene>
<keyword evidence="19" id="KW-1185">Reference proteome</keyword>
<dbReference type="STRING" id="2020962.A0A2N1JGI1"/>
<keyword evidence="2" id="KW-0285">Flavoprotein</keyword>
<reference evidence="18 19" key="1">
    <citation type="submission" date="2017-10" db="EMBL/GenBank/DDBJ databases">
        <title>A novel species of cold-tolerant Malassezia isolated from bats.</title>
        <authorList>
            <person name="Lorch J.M."/>
            <person name="Palmer J.M."/>
            <person name="Vanderwolf K.J."/>
            <person name="Schmidt K.Z."/>
            <person name="Verant M.L."/>
            <person name="Weller T.J."/>
            <person name="Blehert D.S."/>
        </authorList>
    </citation>
    <scope>NUCLEOTIDE SEQUENCE [LARGE SCALE GENOMIC DNA]</scope>
    <source>
        <strain evidence="18 19">NWHC:44797-103</strain>
    </source>
</reference>
<keyword evidence="7" id="KW-0560">Oxidoreductase</keyword>
<dbReference type="PANTHER" id="PTHR11082:SF5">
    <property type="entry name" value="TRNA-DIHYDROURIDINE(16_17) SYNTHASE [NAD(P)(+)]-LIKE"/>
    <property type="match status" value="1"/>
</dbReference>
<dbReference type="AlphaFoldDB" id="A0A2N1JGI1"/>
<comment type="catalytic activity">
    <reaction evidence="12">
        <text>5,6-dihydrouridine(16) in tRNA + NADP(+) = uridine(16) in tRNA + NADPH + H(+)</text>
        <dbReference type="Rhea" id="RHEA:53376"/>
        <dbReference type="Rhea" id="RHEA-COMP:13543"/>
        <dbReference type="Rhea" id="RHEA-COMP:13544"/>
        <dbReference type="ChEBI" id="CHEBI:15378"/>
        <dbReference type="ChEBI" id="CHEBI:57783"/>
        <dbReference type="ChEBI" id="CHEBI:58349"/>
        <dbReference type="ChEBI" id="CHEBI:65315"/>
        <dbReference type="ChEBI" id="CHEBI:74443"/>
        <dbReference type="EC" id="1.3.1.88"/>
    </reaction>
    <physiologicalReaction direction="right-to-left" evidence="12">
        <dbReference type="Rhea" id="RHEA:53378"/>
    </physiologicalReaction>
</comment>
<protein>
    <recommendedName>
        <fullName evidence="10">tRNA-dihydrouridine(16/17) synthase [NAD(P)(+)]</fullName>
        <ecNumber evidence="10">1.3.1.88</ecNumber>
    </recommendedName>
</protein>
<dbReference type="InterPro" id="IPR035587">
    <property type="entry name" value="DUS-like_FMN-bd"/>
</dbReference>
<evidence type="ECO:0000256" key="13">
    <source>
        <dbReference type="ARBA" id="ARBA00048342"/>
    </source>
</evidence>
<organism evidence="18 19">
    <name type="scientific">Malassezia vespertilionis</name>
    <dbReference type="NCBI Taxonomy" id="2020962"/>
    <lineage>
        <taxon>Eukaryota</taxon>
        <taxon>Fungi</taxon>
        <taxon>Dikarya</taxon>
        <taxon>Basidiomycota</taxon>
        <taxon>Ustilaginomycotina</taxon>
        <taxon>Malasseziomycetes</taxon>
        <taxon>Malasseziales</taxon>
        <taxon>Malasseziaceae</taxon>
        <taxon>Malassezia</taxon>
    </lineage>
</organism>
<evidence type="ECO:0000256" key="14">
    <source>
        <dbReference type="ARBA" id="ARBA00048934"/>
    </source>
</evidence>
<comment type="similarity">
    <text evidence="9">Belongs to the Dus family. Dus1 subfamily.</text>
</comment>
<name>A0A2N1JGI1_9BASI</name>
<dbReference type="EMBL" id="KZ454987">
    <property type="protein sequence ID" value="PKI85646.1"/>
    <property type="molecule type" value="Genomic_DNA"/>
</dbReference>
<dbReference type="Gene3D" id="3.20.20.70">
    <property type="entry name" value="Aldolase class I"/>
    <property type="match status" value="1"/>
</dbReference>
<feature type="domain" description="DUS-like FMN-binding" evidence="17">
    <location>
        <begin position="12"/>
        <end position="165"/>
    </location>
</feature>
<evidence type="ECO:0000256" key="1">
    <source>
        <dbReference type="ARBA" id="ARBA00001917"/>
    </source>
</evidence>
<dbReference type="InterPro" id="IPR013785">
    <property type="entry name" value="Aldolase_TIM"/>
</dbReference>
<evidence type="ECO:0000256" key="15">
    <source>
        <dbReference type="ARBA" id="ARBA00049447"/>
    </source>
</evidence>
<evidence type="ECO:0000313" key="18">
    <source>
        <dbReference type="EMBL" id="PKI85646.1"/>
    </source>
</evidence>
<evidence type="ECO:0000256" key="16">
    <source>
        <dbReference type="ARBA" id="ARBA00049467"/>
    </source>
</evidence>
<dbReference type="GO" id="GO:0050660">
    <property type="term" value="F:flavin adenine dinucleotide binding"/>
    <property type="evidence" value="ECO:0007669"/>
    <property type="project" value="InterPro"/>
</dbReference>
<dbReference type="EC" id="1.3.1.88" evidence="10"/>
<accession>A0A2N1JGI1</accession>
<comment type="catalytic activity">
    <reaction evidence="13">
        <text>a 5,6-dihydrouridine in mRNA + NAD(+) = a uridine in mRNA + NADH + H(+)</text>
        <dbReference type="Rhea" id="RHEA:69851"/>
        <dbReference type="Rhea" id="RHEA-COMP:14658"/>
        <dbReference type="Rhea" id="RHEA-COMP:17789"/>
        <dbReference type="ChEBI" id="CHEBI:15378"/>
        <dbReference type="ChEBI" id="CHEBI:57540"/>
        <dbReference type="ChEBI" id="CHEBI:57945"/>
        <dbReference type="ChEBI" id="CHEBI:65315"/>
        <dbReference type="ChEBI" id="CHEBI:74443"/>
    </reaction>
    <physiologicalReaction direction="right-to-left" evidence="13">
        <dbReference type="Rhea" id="RHEA:69853"/>
    </physiologicalReaction>
</comment>
<comment type="catalytic activity">
    <reaction evidence="14">
        <text>5,6-dihydrouridine(16) in tRNA + NAD(+) = uridine(16) in tRNA + NADH + H(+)</text>
        <dbReference type="Rhea" id="RHEA:53380"/>
        <dbReference type="Rhea" id="RHEA-COMP:13543"/>
        <dbReference type="Rhea" id="RHEA-COMP:13544"/>
        <dbReference type="ChEBI" id="CHEBI:15378"/>
        <dbReference type="ChEBI" id="CHEBI:57540"/>
        <dbReference type="ChEBI" id="CHEBI:57945"/>
        <dbReference type="ChEBI" id="CHEBI:65315"/>
        <dbReference type="ChEBI" id="CHEBI:74443"/>
        <dbReference type="EC" id="1.3.1.88"/>
    </reaction>
    <physiologicalReaction direction="right-to-left" evidence="14">
        <dbReference type="Rhea" id="RHEA:53382"/>
    </physiologicalReaction>
</comment>
<keyword evidence="8" id="KW-0520">NAD</keyword>
<dbReference type="InterPro" id="IPR018517">
    <property type="entry name" value="tRNA_hU_synthase_CS"/>
</dbReference>
<dbReference type="Pfam" id="PF01207">
    <property type="entry name" value="Dus"/>
    <property type="match status" value="1"/>
</dbReference>
<evidence type="ECO:0000256" key="12">
    <source>
        <dbReference type="ARBA" id="ARBA00047652"/>
    </source>
</evidence>
<evidence type="ECO:0000256" key="6">
    <source>
        <dbReference type="ARBA" id="ARBA00022857"/>
    </source>
</evidence>
<dbReference type="PANTHER" id="PTHR11082">
    <property type="entry name" value="TRNA-DIHYDROURIDINE SYNTHASE"/>
    <property type="match status" value="1"/>
</dbReference>
<keyword evidence="6" id="KW-0521">NADP</keyword>
<sequence>MYHTQELEQRDVYETLVHALEQGRCADAAHDAVTGERTPQIVQLAGDDPQQLADAAKKVAAYADGIDLNLGCPQRRAKDGHYGAYLLARREWPLVEQLTSALAHATPLVVSTKIRLCDYAPDTVALALRLAHAGSSFITLHGRHVAINRRRAHSAKLEYVAEIRRLDAGVEQWECADGIMVGEPLLFSSSLGRTPTWRESMHTYLRFCRAYPLDSLPISRVHQHVQYMVRGGLPHGREARRWEDALKAANSVDAMLALVEAQ</sequence>
<evidence type="ECO:0000256" key="5">
    <source>
        <dbReference type="ARBA" id="ARBA00022694"/>
    </source>
</evidence>
<evidence type="ECO:0000313" key="19">
    <source>
        <dbReference type="Proteomes" id="UP000232875"/>
    </source>
</evidence>
<dbReference type="Proteomes" id="UP000232875">
    <property type="component" value="Unassembled WGS sequence"/>
</dbReference>
<comment type="catalytic activity">
    <reaction evidence="11">
        <text>5,6-dihydrouridine(17) in tRNA + NAD(+) = uridine(17) in tRNA + NADH + H(+)</text>
        <dbReference type="Rhea" id="RHEA:53372"/>
        <dbReference type="Rhea" id="RHEA-COMP:13541"/>
        <dbReference type="Rhea" id="RHEA-COMP:13542"/>
        <dbReference type="ChEBI" id="CHEBI:15378"/>
        <dbReference type="ChEBI" id="CHEBI:57540"/>
        <dbReference type="ChEBI" id="CHEBI:57945"/>
        <dbReference type="ChEBI" id="CHEBI:65315"/>
        <dbReference type="ChEBI" id="CHEBI:74443"/>
        <dbReference type="EC" id="1.3.1.88"/>
    </reaction>
    <physiologicalReaction direction="right-to-left" evidence="11">
        <dbReference type="Rhea" id="RHEA:53374"/>
    </physiologicalReaction>
</comment>
<evidence type="ECO:0000256" key="2">
    <source>
        <dbReference type="ARBA" id="ARBA00022630"/>
    </source>
</evidence>
<dbReference type="SUPFAM" id="SSF51395">
    <property type="entry name" value="FMN-linked oxidoreductases"/>
    <property type="match status" value="1"/>
</dbReference>
<dbReference type="GO" id="GO:0017150">
    <property type="term" value="F:tRNA dihydrouridine synthase activity"/>
    <property type="evidence" value="ECO:0007669"/>
    <property type="project" value="InterPro"/>
</dbReference>
<evidence type="ECO:0000256" key="3">
    <source>
        <dbReference type="ARBA" id="ARBA00022643"/>
    </source>
</evidence>
<comment type="catalytic activity">
    <reaction evidence="15">
        <text>a 5,6-dihydrouridine in mRNA + NADP(+) = a uridine in mRNA + NADPH + H(+)</text>
        <dbReference type="Rhea" id="RHEA:69855"/>
        <dbReference type="Rhea" id="RHEA-COMP:14658"/>
        <dbReference type="Rhea" id="RHEA-COMP:17789"/>
        <dbReference type="ChEBI" id="CHEBI:15378"/>
        <dbReference type="ChEBI" id="CHEBI:57783"/>
        <dbReference type="ChEBI" id="CHEBI:58349"/>
        <dbReference type="ChEBI" id="CHEBI:65315"/>
        <dbReference type="ChEBI" id="CHEBI:74443"/>
    </reaction>
    <physiologicalReaction direction="right-to-left" evidence="15">
        <dbReference type="Rhea" id="RHEA:69857"/>
    </physiologicalReaction>
</comment>
<dbReference type="OrthoDB" id="272303at2759"/>
<evidence type="ECO:0000259" key="17">
    <source>
        <dbReference type="Pfam" id="PF01207"/>
    </source>
</evidence>
<proteinExistence type="inferred from homology"/>
<evidence type="ECO:0000256" key="4">
    <source>
        <dbReference type="ARBA" id="ARBA00022664"/>
    </source>
</evidence>
<dbReference type="PROSITE" id="PS01136">
    <property type="entry name" value="UPF0034"/>
    <property type="match status" value="1"/>
</dbReference>
<keyword evidence="5" id="KW-0819">tRNA processing</keyword>
<evidence type="ECO:0000256" key="7">
    <source>
        <dbReference type="ARBA" id="ARBA00023002"/>
    </source>
</evidence>
<evidence type="ECO:0000256" key="10">
    <source>
        <dbReference type="ARBA" id="ARBA00038890"/>
    </source>
</evidence>
<dbReference type="GO" id="GO:0006397">
    <property type="term" value="P:mRNA processing"/>
    <property type="evidence" value="ECO:0007669"/>
    <property type="project" value="UniProtKB-KW"/>
</dbReference>
<keyword evidence="3" id="KW-0288">FMN</keyword>
<evidence type="ECO:0000256" key="8">
    <source>
        <dbReference type="ARBA" id="ARBA00023027"/>
    </source>
</evidence>
<evidence type="ECO:0000256" key="9">
    <source>
        <dbReference type="ARBA" id="ARBA00038313"/>
    </source>
</evidence>
<comment type="cofactor">
    <cofactor evidence="1">
        <name>FMN</name>
        <dbReference type="ChEBI" id="CHEBI:58210"/>
    </cofactor>
</comment>